<dbReference type="KEGG" id="pms:KNP414_05455"/>
<evidence type="ECO:0000313" key="1">
    <source>
        <dbReference type="EMBL" id="AEI43979.1"/>
    </source>
</evidence>
<reference evidence="2" key="1">
    <citation type="submission" date="2011-06" db="EMBL/GenBank/DDBJ databases">
        <title>Complete genome sequence of Paenibacillus mucilaginosus KNP414.</title>
        <authorList>
            <person name="Wang J."/>
            <person name="Hu S."/>
            <person name="Hu X."/>
            <person name="Zhang B."/>
            <person name="Dong D."/>
            <person name="Zhang S."/>
            <person name="Zhao K."/>
            <person name="Wu D."/>
        </authorList>
    </citation>
    <scope>NUCLEOTIDE SEQUENCE [LARGE SCALE GENOMIC DNA]</scope>
    <source>
        <strain evidence="2">KNP414</strain>
    </source>
</reference>
<sequence>MGLKAITLTPPMRACTGRSSKKKNARLPGRSLPFPAYTMHI</sequence>
<dbReference type="Proteomes" id="UP000006620">
    <property type="component" value="Chromosome"/>
</dbReference>
<dbReference type="AlphaFoldDB" id="F8FI76"/>
<protein>
    <submittedName>
        <fullName evidence="1">Uncharacterized protein</fullName>
    </submittedName>
</protein>
<dbReference type="HOGENOM" id="CLU_3273795_0_0_9"/>
<gene>
    <name evidence="1" type="ordered locus">KNP414_05455</name>
</gene>
<dbReference type="EMBL" id="CP002869">
    <property type="protein sequence ID" value="AEI43979.1"/>
    <property type="molecule type" value="Genomic_DNA"/>
</dbReference>
<accession>F8FI76</accession>
<name>F8FI76_PAEMK</name>
<reference evidence="1 2" key="2">
    <citation type="journal article" date="2013" name="Genome Announc.">
        <title>Genome Sequence of Growth-Improving Paenibacillus mucilaginosus Strain KNP414.</title>
        <authorList>
            <person name="Lu J.J."/>
            <person name="Wang J.F."/>
            <person name="Hu X.F."/>
        </authorList>
    </citation>
    <scope>NUCLEOTIDE SEQUENCE [LARGE SCALE GENOMIC DNA]</scope>
    <source>
        <strain evidence="1 2">KNP414</strain>
    </source>
</reference>
<proteinExistence type="predicted"/>
<organism evidence="1 2">
    <name type="scientific">Paenibacillus mucilaginosus (strain KNP414)</name>
    <dbReference type="NCBI Taxonomy" id="1036673"/>
    <lineage>
        <taxon>Bacteria</taxon>
        <taxon>Bacillati</taxon>
        <taxon>Bacillota</taxon>
        <taxon>Bacilli</taxon>
        <taxon>Bacillales</taxon>
        <taxon>Paenibacillaceae</taxon>
        <taxon>Paenibacillus</taxon>
    </lineage>
</organism>
<evidence type="ECO:0000313" key="2">
    <source>
        <dbReference type="Proteomes" id="UP000006620"/>
    </source>
</evidence>